<evidence type="ECO:0000256" key="1">
    <source>
        <dbReference type="SAM" id="MobiDB-lite"/>
    </source>
</evidence>
<gene>
    <name evidence="3" type="ORF">AB0L16_12450</name>
</gene>
<sequence length="275" mass="29701">MRGAERIKGGRRGTGEDPAPRDRLLAEMRRIKEASNLSYGRLAERTNYSSSSWERFLNGKQMPTEIAVEQLATVAGEDPAALRDLWQRATAETGPAPALDAPEPVKRPRWPHGWRHRLLALGYLGLGAAAGSAATLLLTDHGSGHASAAAAPVAGTVKVGCKSDLCLSREPQAMDCHLDGETVRQTWLRGLQIQLRYSPSCQAVWGRIENGTVGDGVEIKDKRGRNEDARIRVGTDTYTRMLAVTSEDPPETVTICGTIPSENQQECSPVGTPGP</sequence>
<feature type="domain" description="HTH cro/C1-type" evidence="2">
    <location>
        <begin position="27"/>
        <end position="82"/>
    </location>
</feature>
<comment type="caution">
    <text evidence="3">The sequence shown here is derived from an EMBL/GenBank/DDBJ whole genome shotgun (WGS) entry which is preliminary data.</text>
</comment>
<protein>
    <submittedName>
        <fullName evidence="3">DUF2690 domain-containing protein</fullName>
    </submittedName>
</protein>
<reference evidence="3 4" key="1">
    <citation type="submission" date="2024-06" db="EMBL/GenBank/DDBJ databases">
        <title>The Natural Products Discovery Center: Release of the First 8490 Sequenced Strains for Exploring Actinobacteria Biosynthetic Diversity.</title>
        <authorList>
            <person name="Kalkreuter E."/>
            <person name="Kautsar S.A."/>
            <person name="Yang D."/>
            <person name="Bader C.D."/>
            <person name="Teijaro C.N."/>
            <person name="Fluegel L."/>
            <person name="Davis C.M."/>
            <person name="Simpson J.R."/>
            <person name="Lauterbach L."/>
            <person name="Steele A.D."/>
            <person name="Gui C."/>
            <person name="Meng S."/>
            <person name="Li G."/>
            <person name="Viehrig K."/>
            <person name="Ye F."/>
            <person name="Su P."/>
            <person name="Kiefer A.F."/>
            <person name="Nichols A."/>
            <person name="Cepeda A.J."/>
            <person name="Yan W."/>
            <person name="Fan B."/>
            <person name="Jiang Y."/>
            <person name="Adhikari A."/>
            <person name="Zheng C.-J."/>
            <person name="Schuster L."/>
            <person name="Cowan T.M."/>
            <person name="Smanski M.J."/>
            <person name="Chevrette M.G."/>
            <person name="De Carvalho L.P.S."/>
            <person name="Shen B."/>
        </authorList>
    </citation>
    <scope>NUCLEOTIDE SEQUENCE [LARGE SCALE GENOMIC DNA]</scope>
    <source>
        <strain evidence="3 4">NPDC052347</strain>
    </source>
</reference>
<name>A0ABV3JX65_STRON</name>
<accession>A0ABV3JX65</accession>
<dbReference type="InterPro" id="IPR010982">
    <property type="entry name" value="Lambda_DNA-bd_dom_sf"/>
</dbReference>
<evidence type="ECO:0000259" key="2">
    <source>
        <dbReference type="SMART" id="SM00530"/>
    </source>
</evidence>
<organism evidence="3 4">
    <name type="scientific">Streptomyces orinoci</name>
    <name type="common">Streptoverticillium orinoci</name>
    <dbReference type="NCBI Taxonomy" id="67339"/>
    <lineage>
        <taxon>Bacteria</taxon>
        <taxon>Bacillati</taxon>
        <taxon>Actinomycetota</taxon>
        <taxon>Actinomycetes</taxon>
        <taxon>Kitasatosporales</taxon>
        <taxon>Streptomycetaceae</taxon>
        <taxon>Streptomyces</taxon>
    </lineage>
</organism>
<evidence type="ECO:0000313" key="4">
    <source>
        <dbReference type="Proteomes" id="UP001552594"/>
    </source>
</evidence>
<dbReference type="Pfam" id="PF10901">
    <property type="entry name" value="DUF2690"/>
    <property type="match status" value="1"/>
</dbReference>
<dbReference type="EMBL" id="JBFAUK010000007">
    <property type="protein sequence ID" value="MEV5507273.1"/>
    <property type="molecule type" value="Genomic_DNA"/>
</dbReference>
<dbReference type="SMART" id="SM00530">
    <property type="entry name" value="HTH_XRE"/>
    <property type="match status" value="1"/>
</dbReference>
<dbReference type="Proteomes" id="UP001552594">
    <property type="component" value="Unassembled WGS sequence"/>
</dbReference>
<dbReference type="InterPro" id="IPR021224">
    <property type="entry name" value="DUF2690"/>
</dbReference>
<dbReference type="SUPFAM" id="SSF47413">
    <property type="entry name" value="lambda repressor-like DNA-binding domains"/>
    <property type="match status" value="1"/>
</dbReference>
<proteinExistence type="predicted"/>
<dbReference type="RefSeq" id="WP_109278987.1">
    <property type="nucleotide sequence ID" value="NZ_JBFAUK010000007.1"/>
</dbReference>
<feature type="region of interest" description="Disordered" evidence="1">
    <location>
        <begin position="1"/>
        <end position="22"/>
    </location>
</feature>
<dbReference type="CDD" id="cd00093">
    <property type="entry name" value="HTH_XRE"/>
    <property type="match status" value="1"/>
</dbReference>
<dbReference type="InterPro" id="IPR001387">
    <property type="entry name" value="Cro/C1-type_HTH"/>
</dbReference>
<keyword evidence="4" id="KW-1185">Reference proteome</keyword>
<dbReference type="Pfam" id="PF13560">
    <property type="entry name" value="HTH_31"/>
    <property type="match status" value="1"/>
</dbReference>
<evidence type="ECO:0000313" key="3">
    <source>
        <dbReference type="EMBL" id="MEV5507273.1"/>
    </source>
</evidence>